<dbReference type="PANTHER" id="PTHR30627:SF25">
    <property type="entry name" value="PENICILLIN-BINDING PROTEIN 3"/>
    <property type="match status" value="1"/>
</dbReference>
<evidence type="ECO:0000256" key="3">
    <source>
        <dbReference type="ARBA" id="ARBA00007171"/>
    </source>
</evidence>
<proteinExistence type="inferred from homology"/>
<dbReference type="InterPro" id="IPR036138">
    <property type="entry name" value="PBP_dimer_sf"/>
</dbReference>
<dbReference type="UniPathway" id="UPA00219"/>
<dbReference type="GO" id="GO:0005886">
    <property type="term" value="C:plasma membrane"/>
    <property type="evidence" value="ECO:0007669"/>
    <property type="project" value="TreeGrafter"/>
</dbReference>
<dbReference type="Proteomes" id="UP000270219">
    <property type="component" value="Unassembled WGS sequence"/>
</dbReference>
<keyword evidence="7" id="KW-0732">Signal</keyword>
<evidence type="ECO:0000259" key="8">
    <source>
        <dbReference type="Pfam" id="PF00905"/>
    </source>
</evidence>
<dbReference type="InterPro" id="IPR005311">
    <property type="entry name" value="PBP_dimer"/>
</dbReference>
<reference evidence="11 12" key="1">
    <citation type="submission" date="2018-10" db="EMBL/GenBank/DDBJ databases">
        <title>Oceanobacillus sp. YLB-02 draft genome.</title>
        <authorList>
            <person name="Yu L."/>
        </authorList>
    </citation>
    <scope>NUCLEOTIDE SEQUENCE [LARGE SCALE GENOMIC DNA]</scope>
    <source>
        <strain evidence="11 12">YLB-02</strain>
    </source>
</reference>
<dbReference type="AlphaFoldDB" id="A0A498DBR5"/>
<dbReference type="OrthoDB" id="9766847at2"/>
<evidence type="ECO:0000256" key="5">
    <source>
        <dbReference type="ARBA" id="ARBA00023136"/>
    </source>
</evidence>
<dbReference type="Pfam" id="PF00905">
    <property type="entry name" value="Transpeptidase"/>
    <property type="match status" value="1"/>
</dbReference>
<evidence type="ECO:0000256" key="1">
    <source>
        <dbReference type="ARBA" id="ARBA00004370"/>
    </source>
</evidence>
<gene>
    <name evidence="11" type="ORF">D8M04_05550</name>
</gene>
<keyword evidence="5" id="KW-0472">Membrane</keyword>
<evidence type="ECO:0000313" key="12">
    <source>
        <dbReference type="Proteomes" id="UP000270219"/>
    </source>
</evidence>
<dbReference type="Gene3D" id="3.40.710.10">
    <property type="entry name" value="DD-peptidase/beta-lactamase superfamily"/>
    <property type="match status" value="1"/>
</dbReference>
<evidence type="ECO:0000313" key="11">
    <source>
        <dbReference type="EMBL" id="RLL47124.1"/>
    </source>
</evidence>
<dbReference type="SUPFAM" id="SSF54427">
    <property type="entry name" value="NTF2-like"/>
    <property type="match status" value="1"/>
</dbReference>
<organism evidence="11 12">
    <name type="scientific">Oceanobacillus piezotolerans</name>
    <dbReference type="NCBI Taxonomy" id="2448030"/>
    <lineage>
        <taxon>Bacteria</taxon>
        <taxon>Bacillati</taxon>
        <taxon>Bacillota</taxon>
        <taxon>Bacilli</taxon>
        <taxon>Bacillales</taxon>
        <taxon>Bacillaceae</taxon>
        <taxon>Oceanobacillus</taxon>
    </lineage>
</organism>
<dbReference type="SUPFAM" id="SSF56519">
    <property type="entry name" value="Penicillin binding protein dimerisation domain"/>
    <property type="match status" value="1"/>
</dbReference>
<evidence type="ECO:0000259" key="10">
    <source>
        <dbReference type="Pfam" id="PF05223"/>
    </source>
</evidence>
<dbReference type="GO" id="GO:0008658">
    <property type="term" value="F:penicillin binding"/>
    <property type="evidence" value="ECO:0007669"/>
    <property type="project" value="InterPro"/>
</dbReference>
<dbReference type="EC" id="3.4.16.4" evidence="4"/>
<feature type="domain" description="Penicillin-binding protein dimerisation" evidence="9">
    <location>
        <begin position="156"/>
        <end position="314"/>
    </location>
</feature>
<evidence type="ECO:0000256" key="6">
    <source>
        <dbReference type="ARBA" id="ARBA00034000"/>
    </source>
</evidence>
<keyword evidence="12" id="KW-1185">Reference proteome</keyword>
<comment type="catalytic activity">
    <reaction evidence="6">
        <text>Preferential cleavage: (Ac)2-L-Lys-D-Ala-|-D-Ala. Also transpeptidation of peptidyl-alanyl moieties that are N-acyl substituents of D-alanine.</text>
        <dbReference type="EC" id="3.4.16.4"/>
    </reaction>
</comment>
<dbReference type="Gene3D" id="3.90.1310.10">
    <property type="entry name" value="Penicillin-binding protein 2a (Domain 2)"/>
    <property type="match status" value="1"/>
</dbReference>
<comment type="similarity">
    <text evidence="3">Belongs to the transpeptidase family.</text>
</comment>
<dbReference type="GO" id="GO:0071555">
    <property type="term" value="P:cell wall organization"/>
    <property type="evidence" value="ECO:0007669"/>
    <property type="project" value="TreeGrafter"/>
</dbReference>
<dbReference type="GO" id="GO:0009252">
    <property type="term" value="P:peptidoglycan biosynthetic process"/>
    <property type="evidence" value="ECO:0007669"/>
    <property type="project" value="UniProtKB-UniPathway"/>
</dbReference>
<protein>
    <recommendedName>
        <fullName evidence="4">serine-type D-Ala-D-Ala carboxypeptidase</fullName>
        <ecNumber evidence="4">3.4.16.4</ecNumber>
    </recommendedName>
</protein>
<dbReference type="InterPro" id="IPR050515">
    <property type="entry name" value="Beta-lactam/transpept"/>
</dbReference>
<dbReference type="SUPFAM" id="SSF56601">
    <property type="entry name" value="beta-lactamase/transpeptidase-like"/>
    <property type="match status" value="1"/>
</dbReference>
<dbReference type="Gene3D" id="3.30.1390.30">
    <property type="entry name" value="Penicillin-binding protein 2a, domain 3"/>
    <property type="match status" value="1"/>
</dbReference>
<dbReference type="InterPro" id="IPR007887">
    <property type="entry name" value="MecA_N"/>
</dbReference>
<evidence type="ECO:0000256" key="7">
    <source>
        <dbReference type="SAM" id="SignalP"/>
    </source>
</evidence>
<dbReference type="GO" id="GO:0009002">
    <property type="term" value="F:serine-type D-Ala-D-Ala carboxypeptidase activity"/>
    <property type="evidence" value="ECO:0007669"/>
    <property type="project" value="UniProtKB-EC"/>
</dbReference>
<dbReference type="Gene3D" id="3.10.450.100">
    <property type="entry name" value="NTF2-like, domain 1"/>
    <property type="match status" value="1"/>
</dbReference>
<sequence>MLKKYILLGIILLFLAACSEDNASPNDRFQTFITHWNEQAYNEMYTLFSSETKTSYSEEESIERQAGIYESMGVSNVEVSFDALDEESINTAFEEGKAEIPFHVEMDTLAGPVTFDYSATLVQEGEEEEKNWFVQWDSGFIYPELKNGGEIRLETIEPKRGEILDRNNIPLALNDEVYEVGLVPEKLAGNSNEQVANLLGISVDSIDKALQANWVQPNSFVPLKQISPSNETVVNQLLEVPGVLINSDVGRVYPAGEAAAHLVGYLRTVRADDFEEFDESQYAPDDMIGARGLERLYEAELKGQEGVQIYISKEDEENVILAEKPVQNGENITLTIDINAQQRVYVAYDGDAGTTAAIDPKTGETLALVSSPAFDPNEIMYGTSEDIWERLEGNEKQPLINRSISTFAPGSVLKPITAAIGLKNGSINPEEGFEIEGLTWSKGEEWGGYEVTRVSTSNGPVDLRDALVRSDNIYFAMQAVKMGADKFVKGMEEFGFGEEIPYSYPTTASMISNSGSLDDEVLLVNSSYGQGEVQMSAIHLASAYTTFLNDGKMIKPTIFADEEDGQVWKEDLITEEQSDIIQEALRAVVTDGAVKEAQKADFPISGKTGTVELKLTLEEEDGAINSWFVGYPTDDQDILIAMMIEQTQDKESGYVMQKVTNLLTEFKKQ</sequence>
<comment type="caution">
    <text evidence="11">The sequence shown here is derived from an EMBL/GenBank/DDBJ whole genome shotgun (WGS) entry which is preliminary data.</text>
</comment>
<dbReference type="Pfam" id="PF03717">
    <property type="entry name" value="PBP_dimer"/>
    <property type="match status" value="1"/>
</dbReference>
<dbReference type="GO" id="GO:0046677">
    <property type="term" value="P:response to antibiotic"/>
    <property type="evidence" value="ECO:0007669"/>
    <property type="project" value="InterPro"/>
</dbReference>
<dbReference type="InterPro" id="IPR001460">
    <property type="entry name" value="PCN-bd_Tpept"/>
</dbReference>
<dbReference type="EMBL" id="RCHR01000002">
    <property type="protein sequence ID" value="RLL47124.1"/>
    <property type="molecule type" value="Genomic_DNA"/>
</dbReference>
<evidence type="ECO:0000259" key="9">
    <source>
        <dbReference type="Pfam" id="PF03717"/>
    </source>
</evidence>
<dbReference type="PANTHER" id="PTHR30627">
    <property type="entry name" value="PEPTIDOGLYCAN D,D-TRANSPEPTIDASE"/>
    <property type="match status" value="1"/>
</dbReference>
<evidence type="ECO:0000256" key="4">
    <source>
        <dbReference type="ARBA" id="ARBA00012448"/>
    </source>
</evidence>
<feature type="domain" description="Penicillin-binding protein transpeptidase" evidence="8">
    <location>
        <begin position="353"/>
        <end position="661"/>
    </location>
</feature>
<dbReference type="PROSITE" id="PS51257">
    <property type="entry name" value="PROKAR_LIPOPROTEIN"/>
    <property type="match status" value="1"/>
</dbReference>
<feature type="signal peptide" evidence="7">
    <location>
        <begin position="1"/>
        <end position="23"/>
    </location>
</feature>
<dbReference type="InterPro" id="IPR012338">
    <property type="entry name" value="Beta-lactam/transpept-like"/>
</dbReference>
<evidence type="ECO:0000256" key="2">
    <source>
        <dbReference type="ARBA" id="ARBA00004752"/>
    </source>
</evidence>
<name>A0A498DBR5_9BACI</name>
<dbReference type="Pfam" id="PF05223">
    <property type="entry name" value="MecA_N"/>
    <property type="match status" value="1"/>
</dbReference>
<dbReference type="GO" id="GO:0071972">
    <property type="term" value="F:peptidoglycan L,D-transpeptidase activity"/>
    <property type="evidence" value="ECO:0007669"/>
    <property type="project" value="TreeGrafter"/>
</dbReference>
<feature type="domain" description="NTF2-like N-terminal transpeptidase" evidence="10">
    <location>
        <begin position="24"/>
        <end position="147"/>
    </location>
</feature>
<comment type="pathway">
    <text evidence="2">Cell wall biogenesis; peptidoglycan biosynthesis.</text>
</comment>
<comment type="subcellular location">
    <subcellularLocation>
        <location evidence="1">Membrane</location>
    </subcellularLocation>
</comment>
<feature type="chain" id="PRO_5019828601" description="serine-type D-Ala-D-Ala carboxypeptidase" evidence="7">
    <location>
        <begin position="24"/>
        <end position="669"/>
    </location>
</feature>
<dbReference type="InterPro" id="IPR032710">
    <property type="entry name" value="NTF2-like_dom_sf"/>
</dbReference>
<accession>A0A498DBR5</accession>